<comment type="caution">
    <text evidence="4">The sequence shown here is derived from an EMBL/GenBank/DDBJ whole genome shotgun (WGS) entry which is preliminary data.</text>
</comment>
<evidence type="ECO:0000256" key="1">
    <source>
        <dbReference type="ARBA" id="ARBA00023015"/>
    </source>
</evidence>
<dbReference type="Pfam" id="PF13305">
    <property type="entry name" value="TetR_C_33"/>
    <property type="match status" value="1"/>
</dbReference>
<dbReference type="RefSeq" id="WP_260276432.1">
    <property type="nucleotide sequence ID" value="NZ_JANAVZ010000003.1"/>
</dbReference>
<proteinExistence type="predicted"/>
<feature type="domain" description="HTH-type transcriptional regulator MT1864/Rv1816-like C-terminal" evidence="3">
    <location>
        <begin position="113"/>
        <end position="202"/>
    </location>
</feature>
<accession>A0ABT2K9M2</accession>
<keyword evidence="2" id="KW-0804">Transcription</keyword>
<organism evidence="4 5">
    <name type="scientific">Paracoccus maritimus</name>
    <dbReference type="NCBI Taxonomy" id="2933292"/>
    <lineage>
        <taxon>Bacteria</taxon>
        <taxon>Pseudomonadati</taxon>
        <taxon>Pseudomonadota</taxon>
        <taxon>Alphaproteobacteria</taxon>
        <taxon>Rhodobacterales</taxon>
        <taxon>Paracoccaceae</taxon>
        <taxon>Paracoccus</taxon>
    </lineage>
</organism>
<evidence type="ECO:0000313" key="5">
    <source>
        <dbReference type="Proteomes" id="UP001320702"/>
    </source>
</evidence>
<gene>
    <name evidence="4" type="ORF">MU516_06620</name>
</gene>
<reference evidence="4 5" key="1">
    <citation type="submission" date="2022-04" db="EMBL/GenBank/DDBJ databases">
        <title>Paracoccus sp. YLB-12 draft genome sequence.</title>
        <authorList>
            <person name="Yu L."/>
        </authorList>
    </citation>
    <scope>NUCLEOTIDE SEQUENCE [LARGE SCALE GENOMIC DNA]</scope>
    <source>
        <strain evidence="4 5">YLB-12</strain>
    </source>
</reference>
<evidence type="ECO:0000256" key="2">
    <source>
        <dbReference type="ARBA" id="ARBA00023163"/>
    </source>
</evidence>
<dbReference type="EMBL" id="JANAVZ010000003">
    <property type="protein sequence ID" value="MCT4332540.1"/>
    <property type="molecule type" value="Genomic_DNA"/>
</dbReference>
<dbReference type="SUPFAM" id="SSF48498">
    <property type="entry name" value="Tetracyclin repressor-like, C-terminal domain"/>
    <property type="match status" value="1"/>
</dbReference>
<evidence type="ECO:0000259" key="3">
    <source>
        <dbReference type="Pfam" id="PF13305"/>
    </source>
</evidence>
<evidence type="ECO:0000313" key="4">
    <source>
        <dbReference type="EMBL" id="MCT4332540.1"/>
    </source>
</evidence>
<sequence length="234" mass="26113">MSMGIPSKSDIHHIAEPVAAMVRRRPATETGGLHGRSIAVALDLLQEYQSVRPQLDEIAAELGRPVSEISEIFPDPQAVLIAAAEQALVRLMDSCTKAVVRVDPDDAVAQFCALGEAYLEWAQTYPVHFRLMSDQQLLDTLGTPQLRRYLNSLSELMTRMLERAQEAGNLPQDENIALMVLSSRSFAYGLARMVVDQRMGEWYVDMPPLESAKLAMRDFVRRFARGSLRRSTAP</sequence>
<dbReference type="InterPro" id="IPR036271">
    <property type="entry name" value="Tet_transcr_reg_TetR-rel_C_sf"/>
</dbReference>
<protein>
    <submittedName>
        <fullName evidence="4">WHG domain-containing protein</fullName>
    </submittedName>
</protein>
<keyword evidence="5" id="KW-1185">Reference proteome</keyword>
<keyword evidence="1" id="KW-0805">Transcription regulation</keyword>
<dbReference type="InterPro" id="IPR025996">
    <property type="entry name" value="MT1864/Rv1816-like_C"/>
</dbReference>
<dbReference type="Gene3D" id="1.10.357.10">
    <property type="entry name" value="Tetracycline Repressor, domain 2"/>
    <property type="match status" value="1"/>
</dbReference>
<dbReference type="Proteomes" id="UP001320702">
    <property type="component" value="Unassembled WGS sequence"/>
</dbReference>
<name>A0ABT2K9M2_9RHOB</name>